<sequence length="427" mass="48509">MILEFTVKNTFSIKDEQLISFEAVDTVTEDDKFHCTEIGGKKFLKLACLYGANASGKTNIARALAFYIDFLINSFHKLEPTGVIPFFPFLFDAKTGNEPGEFTIVFYAKDFESENSIRYEYFIQLNEKKVLSESLYYSPKGQKKLIFERRDSIKWGACVTGAKKIIAELTRDNCSVVSAGAQAKHPIFLHVYEYFNKRFTGIINSSINSLAGYTAKRMDEDKTLKEKVIQLLSFSDMGNITDIVIRKQEIPEEVIKTFPDQVKNEIAQMGEKPIVRNVGLVHHYGEDVVLPLSLESAGTKKIMELAAPLIDITQEPSMCVIDELESSLHQELLEMFIQLFLESSEESQLLFTSHNQDLLDSGLLRDDEIWFCNKASDGSSKYSSITDYTGIRKETSRKKLYQADKFGALPNVNMNALRELFRATKNR</sequence>
<dbReference type="PANTHER" id="PTHR40396:SF1">
    <property type="entry name" value="ATPASE AAA-TYPE CORE DOMAIN-CONTAINING PROTEIN"/>
    <property type="match status" value="1"/>
</dbReference>
<keyword evidence="2" id="KW-0067">ATP-binding</keyword>
<gene>
    <name evidence="2" type="ORF">IAA81_00160</name>
</gene>
<dbReference type="GO" id="GO:0005524">
    <property type="term" value="F:ATP binding"/>
    <property type="evidence" value="ECO:0007669"/>
    <property type="project" value="UniProtKB-KW"/>
</dbReference>
<reference evidence="2" key="2">
    <citation type="journal article" date="2021" name="PeerJ">
        <title>Extensive microbial diversity within the chicken gut microbiome revealed by metagenomics and culture.</title>
        <authorList>
            <person name="Gilroy R."/>
            <person name="Ravi A."/>
            <person name="Getino M."/>
            <person name="Pursley I."/>
            <person name="Horton D.L."/>
            <person name="Alikhan N.F."/>
            <person name="Baker D."/>
            <person name="Gharbi K."/>
            <person name="Hall N."/>
            <person name="Watson M."/>
            <person name="Adriaenssens E.M."/>
            <person name="Foster-Nyarko E."/>
            <person name="Jarju S."/>
            <person name="Secka A."/>
            <person name="Antonio M."/>
            <person name="Oren A."/>
            <person name="Chaudhuri R.R."/>
            <person name="La Ragione R."/>
            <person name="Hildebrand F."/>
            <person name="Pallen M.J."/>
        </authorList>
    </citation>
    <scope>NUCLEOTIDE SEQUENCE</scope>
    <source>
        <strain evidence="2">10532</strain>
    </source>
</reference>
<accession>A0A9D9HMV9</accession>
<evidence type="ECO:0000313" key="2">
    <source>
        <dbReference type="EMBL" id="MBO8456625.1"/>
    </source>
</evidence>
<dbReference type="InterPro" id="IPR003959">
    <property type="entry name" value="ATPase_AAA_core"/>
</dbReference>
<dbReference type="GO" id="GO:0016887">
    <property type="term" value="F:ATP hydrolysis activity"/>
    <property type="evidence" value="ECO:0007669"/>
    <property type="project" value="InterPro"/>
</dbReference>
<proteinExistence type="predicted"/>
<comment type="caution">
    <text evidence="2">The sequence shown here is derived from an EMBL/GenBank/DDBJ whole genome shotgun (WGS) entry which is preliminary data.</text>
</comment>
<evidence type="ECO:0000259" key="1">
    <source>
        <dbReference type="Pfam" id="PF13304"/>
    </source>
</evidence>
<dbReference type="EMBL" id="JADIMM010000002">
    <property type="protein sequence ID" value="MBO8456625.1"/>
    <property type="molecule type" value="Genomic_DNA"/>
</dbReference>
<protein>
    <submittedName>
        <fullName evidence="2">ATP-binding protein</fullName>
    </submittedName>
</protein>
<dbReference type="Proteomes" id="UP000823638">
    <property type="component" value="Unassembled WGS sequence"/>
</dbReference>
<dbReference type="InterPro" id="IPR027417">
    <property type="entry name" value="P-loop_NTPase"/>
</dbReference>
<organism evidence="2 3">
    <name type="scientific">Candidatus Gallitreponema excrementavium</name>
    <dbReference type="NCBI Taxonomy" id="2840840"/>
    <lineage>
        <taxon>Bacteria</taxon>
        <taxon>Pseudomonadati</taxon>
        <taxon>Spirochaetota</taxon>
        <taxon>Spirochaetia</taxon>
        <taxon>Spirochaetales</taxon>
        <taxon>Candidatus Gallitreponema</taxon>
    </lineage>
</organism>
<feature type="domain" description="ATPase AAA-type core" evidence="1">
    <location>
        <begin position="46"/>
        <end position="360"/>
    </location>
</feature>
<dbReference type="Gene3D" id="3.40.50.300">
    <property type="entry name" value="P-loop containing nucleotide triphosphate hydrolases"/>
    <property type="match status" value="1"/>
</dbReference>
<dbReference type="PANTHER" id="PTHR40396">
    <property type="entry name" value="ATPASE-LIKE PROTEIN"/>
    <property type="match status" value="1"/>
</dbReference>
<dbReference type="AlphaFoldDB" id="A0A9D9HMV9"/>
<reference evidence="2" key="1">
    <citation type="submission" date="2020-10" db="EMBL/GenBank/DDBJ databases">
        <authorList>
            <person name="Gilroy R."/>
        </authorList>
    </citation>
    <scope>NUCLEOTIDE SEQUENCE</scope>
    <source>
        <strain evidence="2">10532</strain>
    </source>
</reference>
<name>A0A9D9HMV9_9SPIR</name>
<keyword evidence="2" id="KW-0547">Nucleotide-binding</keyword>
<evidence type="ECO:0000313" key="3">
    <source>
        <dbReference type="Proteomes" id="UP000823638"/>
    </source>
</evidence>
<dbReference type="SUPFAM" id="SSF52540">
    <property type="entry name" value="P-loop containing nucleoside triphosphate hydrolases"/>
    <property type="match status" value="1"/>
</dbReference>
<dbReference type="Pfam" id="PF13304">
    <property type="entry name" value="AAA_21"/>
    <property type="match status" value="1"/>
</dbReference>